<protein>
    <submittedName>
        <fullName evidence="1">Uncharacterized protein</fullName>
    </submittedName>
</protein>
<evidence type="ECO:0000313" key="1">
    <source>
        <dbReference type="EMBL" id="MBX32881.1"/>
    </source>
</evidence>
<name>A0A2P2MRR1_RHIMU</name>
<dbReference type="EMBL" id="GGEC01052397">
    <property type="protein sequence ID" value="MBX32881.1"/>
    <property type="molecule type" value="Transcribed_RNA"/>
</dbReference>
<sequence>MIKMYVLMSSFFTQSTLEKYSVPLEHLKPCSV</sequence>
<proteinExistence type="predicted"/>
<dbReference type="AlphaFoldDB" id="A0A2P2MRR1"/>
<accession>A0A2P2MRR1</accession>
<reference evidence="1" key="1">
    <citation type="submission" date="2018-02" db="EMBL/GenBank/DDBJ databases">
        <title>Rhizophora mucronata_Transcriptome.</title>
        <authorList>
            <person name="Meera S.P."/>
            <person name="Sreeshan A."/>
            <person name="Augustine A."/>
        </authorList>
    </citation>
    <scope>NUCLEOTIDE SEQUENCE</scope>
    <source>
        <tissue evidence="1">Leaf</tissue>
    </source>
</reference>
<organism evidence="1">
    <name type="scientific">Rhizophora mucronata</name>
    <name type="common">Asiatic mangrove</name>
    <dbReference type="NCBI Taxonomy" id="61149"/>
    <lineage>
        <taxon>Eukaryota</taxon>
        <taxon>Viridiplantae</taxon>
        <taxon>Streptophyta</taxon>
        <taxon>Embryophyta</taxon>
        <taxon>Tracheophyta</taxon>
        <taxon>Spermatophyta</taxon>
        <taxon>Magnoliopsida</taxon>
        <taxon>eudicotyledons</taxon>
        <taxon>Gunneridae</taxon>
        <taxon>Pentapetalae</taxon>
        <taxon>rosids</taxon>
        <taxon>fabids</taxon>
        <taxon>Malpighiales</taxon>
        <taxon>Rhizophoraceae</taxon>
        <taxon>Rhizophora</taxon>
    </lineage>
</organism>